<reference evidence="1 2" key="1">
    <citation type="submission" date="2016-10" db="EMBL/GenBank/DDBJ databases">
        <authorList>
            <person name="de Groot N.N."/>
        </authorList>
    </citation>
    <scope>NUCLEOTIDE SEQUENCE [LARGE SCALE GENOMIC DNA]</scope>
    <source>
        <strain evidence="1 2">Nv1</strain>
    </source>
</reference>
<sequence length="122" mass="14346">MSTKVYYNSACPICNAGIKDQRRRMEASGVKDVEWIDVHTHPQAVKEVGSPLEQVRERLHVKTADGKIDIGADAFTYLWSKTPSQRWLAKLLRLPIFKQLIRLAYNIFARLLYHWNRVKRHW</sequence>
<dbReference type="Proteomes" id="UP000198620">
    <property type="component" value="Unassembled WGS sequence"/>
</dbReference>
<dbReference type="Pfam" id="PF04134">
    <property type="entry name" value="DCC1-like"/>
    <property type="match status" value="1"/>
</dbReference>
<evidence type="ECO:0000313" key="2">
    <source>
        <dbReference type="Proteomes" id="UP000198620"/>
    </source>
</evidence>
<dbReference type="OrthoDB" id="5294764at2"/>
<gene>
    <name evidence="1" type="ORF">SAMN05216387_104213</name>
</gene>
<dbReference type="GO" id="GO:0015035">
    <property type="term" value="F:protein-disulfide reductase activity"/>
    <property type="evidence" value="ECO:0007669"/>
    <property type="project" value="InterPro"/>
</dbReference>
<evidence type="ECO:0000313" key="1">
    <source>
        <dbReference type="EMBL" id="SEL04484.1"/>
    </source>
</evidence>
<accession>A0A1H7LZW5</accession>
<proteinExistence type="predicted"/>
<name>A0A1H7LZW5_9PROT</name>
<dbReference type="InterPro" id="IPR007263">
    <property type="entry name" value="DCC1-like"/>
</dbReference>
<dbReference type="AlphaFoldDB" id="A0A1H7LZW5"/>
<dbReference type="EMBL" id="FOBH01000004">
    <property type="protein sequence ID" value="SEL04484.1"/>
    <property type="molecule type" value="Genomic_DNA"/>
</dbReference>
<dbReference type="STRING" id="1233.SAMN05216387_104213"/>
<organism evidence="1 2">
    <name type="scientific">Nitrosovibrio tenuis</name>
    <dbReference type="NCBI Taxonomy" id="1233"/>
    <lineage>
        <taxon>Bacteria</taxon>
        <taxon>Pseudomonadati</taxon>
        <taxon>Pseudomonadota</taxon>
        <taxon>Betaproteobacteria</taxon>
        <taxon>Nitrosomonadales</taxon>
        <taxon>Nitrosomonadaceae</taxon>
        <taxon>Nitrosovibrio</taxon>
    </lineage>
</organism>
<dbReference type="RefSeq" id="WP_090828428.1">
    <property type="nucleotide sequence ID" value="NZ_FOBH01000004.1"/>
</dbReference>
<keyword evidence="2" id="KW-1185">Reference proteome</keyword>
<protein>
    <submittedName>
        <fullName evidence="1">Predicted thiol-disulfide oxidoreductase YuxK, DCC family</fullName>
    </submittedName>
</protein>